<dbReference type="AlphaFoldDB" id="A0A7C4RS94"/>
<protein>
    <submittedName>
        <fullName evidence="3">TrkA family potassium uptake protein</fullName>
    </submittedName>
</protein>
<gene>
    <name evidence="3" type="ORF">ENS29_02955</name>
</gene>
<dbReference type="Pfam" id="PF02254">
    <property type="entry name" value="TrkA_N"/>
    <property type="match status" value="1"/>
</dbReference>
<dbReference type="PANTHER" id="PTHR43833:SF7">
    <property type="entry name" value="KTR SYSTEM POTASSIUM UPTAKE PROTEIN C"/>
    <property type="match status" value="1"/>
</dbReference>
<name>A0A7C4RS94_9BACT</name>
<evidence type="ECO:0000259" key="1">
    <source>
        <dbReference type="PROSITE" id="PS51201"/>
    </source>
</evidence>
<dbReference type="Pfam" id="PF02080">
    <property type="entry name" value="TrkA_C"/>
    <property type="match status" value="1"/>
</dbReference>
<dbReference type="GO" id="GO:0008324">
    <property type="term" value="F:monoatomic cation transmembrane transporter activity"/>
    <property type="evidence" value="ECO:0007669"/>
    <property type="project" value="InterPro"/>
</dbReference>
<dbReference type="InterPro" id="IPR050721">
    <property type="entry name" value="Trk_Ktr_HKT_K-transport"/>
</dbReference>
<dbReference type="InterPro" id="IPR003148">
    <property type="entry name" value="RCK_N"/>
</dbReference>
<organism evidence="3">
    <name type="scientific">Desulfatirhabdium butyrativorans</name>
    <dbReference type="NCBI Taxonomy" id="340467"/>
    <lineage>
        <taxon>Bacteria</taxon>
        <taxon>Pseudomonadati</taxon>
        <taxon>Thermodesulfobacteriota</taxon>
        <taxon>Desulfobacteria</taxon>
        <taxon>Desulfobacterales</taxon>
        <taxon>Desulfatirhabdiaceae</taxon>
        <taxon>Desulfatirhabdium</taxon>
    </lineage>
</organism>
<dbReference type="InterPro" id="IPR006037">
    <property type="entry name" value="RCK_C"/>
</dbReference>
<evidence type="ECO:0000313" key="3">
    <source>
        <dbReference type="EMBL" id="HGU31797.1"/>
    </source>
</evidence>
<dbReference type="Gene3D" id="3.30.70.1450">
    <property type="entry name" value="Regulator of K+ conductance, C-terminal domain"/>
    <property type="match status" value="1"/>
</dbReference>
<proteinExistence type="predicted"/>
<dbReference type="InterPro" id="IPR036721">
    <property type="entry name" value="RCK_C_sf"/>
</dbReference>
<dbReference type="PROSITE" id="PS51202">
    <property type="entry name" value="RCK_C"/>
    <property type="match status" value="1"/>
</dbReference>
<feature type="domain" description="RCK C-terminal" evidence="2">
    <location>
        <begin position="136"/>
        <end position="220"/>
    </location>
</feature>
<dbReference type="SUPFAM" id="SSF116726">
    <property type="entry name" value="TrkA C-terminal domain-like"/>
    <property type="match status" value="1"/>
</dbReference>
<reference evidence="3" key="1">
    <citation type="journal article" date="2020" name="mSystems">
        <title>Genome- and Community-Level Interaction Insights into Carbon Utilization and Element Cycling Functions of Hydrothermarchaeota in Hydrothermal Sediment.</title>
        <authorList>
            <person name="Zhou Z."/>
            <person name="Liu Y."/>
            <person name="Xu W."/>
            <person name="Pan J."/>
            <person name="Luo Z.H."/>
            <person name="Li M."/>
        </authorList>
    </citation>
    <scope>NUCLEOTIDE SEQUENCE [LARGE SCALE GENOMIC DNA]</scope>
    <source>
        <strain evidence="3">SpSt-477</strain>
    </source>
</reference>
<dbReference type="SUPFAM" id="SSF51735">
    <property type="entry name" value="NAD(P)-binding Rossmann-fold domains"/>
    <property type="match status" value="1"/>
</dbReference>
<dbReference type="EMBL" id="DSUH01000066">
    <property type="protein sequence ID" value="HGU31797.1"/>
    <property type="molecule type" value="Genomic_DNA"/>
</dbReference>
<dbReference type="PANTHER" id="PTHR43833">
    <property type="entry name" value="POTASSIUM CHANNEL PROTEIN 2-RELATED-RELATED"/>
    <property type="match status" value="1"/>
</dbReference>
<dbReference type="GO" id="GO:0006813">
    <property type="term" value="P:potassium ion transport"/>
    <property type="evidence" value="ECO:0007669"/>
    <property type="project" value="InterPro"/>
</dbReference>
<dbReference type="PROSITE" id="PS51201">
    <property type="entry name" value="RCK_N"/>
    <property type="match status" value="1"/>
</dbReference>
<sequence length="220" mass="24825">MRKKRFAVIGLGKFGFHVVKSLFEEGHDVLAIDQDRNKVQEIDPYCTEAIVMDATDKEKLAALGLEEMDSVVVSAGEKIANSILICLHLQELGVKKILAKAVDDDHEKILRRVGATEIIRPEMAMAIRVARGLSTPNILDFIPLAEDYDLLQVDPPRPFIGKTLRELDLRARYHVHIIGIKELVPENFILVPPADFRIKDSDILIMLGKTQDIRKIKELK</sequence>
<dbReference type="Gene3D" id="3.40.50.720">
    <property type="entry name" value="NAD(P)-binding Rossmann-like Domain"/>
    <property type="match status" value="1"/>
</dbReference>
<comment type="caution">
    <text evidence="3">The sequence shown here is derived from an EMBL/GenBank/DDBJ whole genome shotgun (WGS) entry which is preliminary data.</text>
</comment>
<feature type="domain" description="RCK N-terminal" evidence="1">
    <location>
        <begin position="3"/>
        <end position="120"/>
    </location>
</feature>
<dbReference type="InterPro" id="IPR036291">
    <property type="entry name" value="NAD(P)-bd_dom_sf"/>
</dbReference>
<accession>A0A7C4RS94</accession>
<evidence type="ECO:0000259" key="2">
    <source>
        <dbReference type="PROSITE" id="PS51202"/>
    </source>
</evidence>